<evidence type="ECO:0000313" key="2">
    <source>
        <dbReference type="Proteomes" id="UP000789366"/>
    </source>
</evidence>
<evidence type="ECO:0000313" key="1">
    <source>
        <dbReference type="EMBL" id="CAG8461925.1"/>
    </source>
</evidence>
<dbReference type="Proteomes" id="UP000789366">
    <property type="component" value="Unassembled WGS sequence"/>
</dbReference>
<protein>
    <submittedName>
        <fullName evidence="1">10449_t:CDS:1</fullName>
    </submittedName>
</protein>
<organism evidence="1 2">
    <name type="scientific">Cetraspora pellucida</name>
    <dbReference type="NCBI Taxonomy" id="1433469"/>
    <lineage>
        <taxon>Eukaryota</taxon>
        <taxon>Fungi</taxon>
        <taxon>Fungi incertae sedis</taxon>
        <taxon>Mucoromycota</taxon>
        <taxon>Glomeromycotina</taxon>
        <taxon>Glomeromycetes</taxon>
        <taxon>Diversisporales</taxon>
        <taxon>Gigasporaceae</taxon>
        <taxon>Cetraspora</taxon>
    </lineage>
</organism>
<accession>A0ACA9K9Z4</accession>
<comment type="caution">
    <text evidence="1">The sequence shown here is derived from an EMBL/GenBank/DDBJ whole genome shotgun (WGS) entry which is preliminary data.</text>
</comment>
<proteinExistence type="predicted"/>
<name>A0ACA9K9Z4_9GLOM</name>
<gene>
    <name evidence="1" type="ORF">SPELUC_LOCUS1299</name>
</gene>
<sequence>MAQDSTDINETIGSLDDYVLLGRSGLRISPLCLGTLTFGETFGIGSNYEVSKEVFDYYFEKGGNFFDTANMYNFGESERFLGEYIGDKRSQVVLGTKYSANSTALSPNVKYNPNAGGNHRKSLVENIDASIKRLGTGYIDLLYVHIWEYRTPIEEVMRSLDDVVRSGKVLYVAISDTPAWVFSRANTIAEFRGWSPFIGLQTRYNLLERSMEYDIQSACAELDIGIIPWGCVAEGFMTGKHTRESVIKAKNTGDMRDMRNNSIIRLGSDETNWKILDEVIAIATEINRTPAQVALNWIAQKPGITSPLIGARTKAQLVENLKALEFKLTPKQMERLDNVSASDEIPFPYSVTMNFDKYLGKGIQIPDKYKAVFEVSKKSKEKY</sequence>
<reference evidence="1" key="1">
    <citation type="submission" date="2021-06" db="EMBL/GenBank/DDBJ databases">
        <authorList>
            <person name="Kallberg Y."/>
            <person name="Tangrot J."/>
            <person name="Rosling A."/>
        </authorList>
    </citation>
    <scope>NUCLEOTIDE SEQUENCE</scope>
    <source>
        <strain evidence="1">28 12/20/2015</strain>
    </source>
</reference>
<dbReference type="EMBL" id="CAJVPW010000669">
    <property type="protein sequence ID" value="CAG8461925.1"/>
    <property type="molecule type" value="Genomic_DNA"/>
</dbReference>
<keyword evidence="2" id="KW-1185">Reference proteome</keyword>